<evidence type="ECO:0000259" key="1">
    <source>
        <dbReference type="Pfam" id="PF07693"/>
    </source>
</evidence>
<dbReference type="InterPro" id="IPR011646">
    <property type="entry name" value="KAP_P-loop"/>
</dbReference>
<dbReference type="InterPro" id="IPR027417">
    <property type="entry name" value="P-loop_NTPase"/>
</dbReference>
<reference evidence="2" key="1">
    <citation type="submission" date="2020-07" db="EMBL/GenBank/DDBJ databases">
        <title>Genomic analysis of a strain of Sedimentibacter Hydroxybenzoicus DSM7310.</title>
        <authorList>
            <person name="Ma S."/>
        </authorList>
    </citation>
    <scope>NUCLEOTIDE SEQUENCE</scope>
    <source>
        <strain evidence="2">DSM 7310</strain>
    </source>
</reference>
<dbReference type="Proteomes" id="UP000611629">
    <property type="component" value="Unassembled WGS sequence"/>
</dbReference>
<dbReference type="SUPFAM" id="SSF52540">
    <property type="entry name" value="P-loop containing nucleoside triphosphate hydrolases"/>
    <property type="match status" value="2"/>
</dbReference>
<keyword evidence="3" id="KW-1185">Reference proteome</keyword>
<evidence type="ECO:0000313" key="3">
    <source>
        <dbReference type="Proteomes" id="UP000611629"/>
    </source>
</evidence>
<comment type="caution">
    <text evidence="2">The sequence shown here is derived from an EMBL/GenBank/DDBJ whole genome shotgun (WGS) entry which is preliminary data.</text>
</comment>
<gene>
    <name evidence="2" type="ORF">HZF24_03630</name>
</gene>
<evidence type="ECO:0000313" key="2">
    <source>
        <dbReference type="EMBL" id="NYB73225.1"/>
    </source>
</evidence>
<feature type="domain" description="KAP NTPase" evidence="1">
    <location>
        <begin position="19"/>
        <end position="186"/>
    </location>
</feature>
<dbReference type="Pfam" id="PF07693">
    <property type="entry name" value="KAP_NTPase"/>
    <property type="match status" value="1"/>
</dbReference>
<dbReference type="RefSeq" id="WP_179236909.1">
    <property type="nucleotide sequence ID" value="NZ_JACBNQ010000002.1"/>
</dbReference>
<dbReference type="EMBL" id="JACBNQ010000002">
    <property type="protein sequence ID" value="NYB73225.1"/>
    <property type="molecule type" value="Genomic_DNA"/>
</dbReference>
<protein>
    <recommendedName>
        <fullName evidence="1">KAP NTPase domain-containing protein</fullName>
    </recommendedName>
</protein>
<dbReference type="Gene3D" id="3.40.50.300">
    <property type="entry name" value="P-loop containing nucleotide triphosphate hydrolases"/>
    <property type="match status" value="1"/>
</dbReference>
<accession>A0A974GVM3</accession>
<name>A0A974GVM3_SEDHY</name>
<sequence>MKERHFFAGSNASKGLSSYFESILNPEKLNRLYILKGGPGVGKSSFMKKFADKMKEKNYSVDYIHCASDNDSLDGIIIHELKVAFVDGTAPHTIDPVLPGAADEILNLGEFLDGEQLQKHKCQIIRINQNKSFLYKSAFKYFQAAAIISEEINSLYDQFIDNKKFNEMCNQVINKLFPVYFWSDNKGKTVNMFSEAYTANGFISYTPTLYQNKKVWAVVGEDTNYTSKLLSIIADEAVKRGYDIECCYRPLAAEKLQHLCIPEMNLMIISTENPMHNGYEEIFDIHEFMDPDKLKAHISEIENNLYLHDLLINKALDKLNEAKKQHQLLEVFYINGMDFDGVNNVFDNTLNKYI</sequence>
<dbReference type="AlphaFoldDB" id="A0A974GVM3"/>
<organism evidence="2 3">
    <name type="scientific">Sedimentibacter hydroxybenzoicus DSM 7310</name>
    <dbReference type="NCBI Taxonomy" id="1123245"/>
    <lineage>
        <taxon>Bacteria</taxon>
        <taxon>Bacillati</taxon>
        <taxon>Bacillota</taxon>
        <taxon>Tissierellia</taxon>
        <taxon>Sedimentibacter</taxon>
    </lineage>
</organism>
<proteinExistence type="predicted"/>